<dbReference type="InterPro" id="IPR051047">
    <property type="entry name" value="AccD/PCCB"/>
</dbReference>
<dbReference type="PROSITE" id="PS50989">
    <property type="entry name" value="COA_CT_CTER"/>
    <property type="match status" value="1"/>
</dbReference>
<dbReference type="PANTHER" id="PTHR43842">
    <property type="entry name" value="PROPIONYL-COA CARBOXYLASE BETA CHAIN"/>
    <property type="match status" value="1"/>
</dbReference>
<dbReference type="Gene3D" id="3.90.226.10">
    <property type="entry name" value="2-enoyl-CoA Hydratase, Chain A, domain 1"/>
    <property type="match status" value="2"/>
</dbReference>
<dbReference type="EMBL" id="DVLT01000024">
    <property type="protein sequence ID" value="HIU02296.1"/>
    <property type="molecule type" value="Genomic_DNA"/>
</dbReference>
<protein>
    <submittedName>
        <fullName evidence="3">Carboxyl transferase</fullName>
    </submittedName>
</protein>
<evidence type="ECO:0000259" key="1">
    <source>
        <dbReference type="PROSITE" id="PS50980"/>
    </source>
</evidence>
<dbReference type="PANTHER" id="PTHR43842:SF2">
    <property type="entry name" value="PROPIONYL-COA CARBOXYLASE BETA CHAIN, MITOCHONDRIAL"/>
    <property type="match status" value="1"/>
</dbReference>
<reference evidence="3" key="1">
    <citation type="submission" date="2020-10" db="EMBL/GenBank/DDBJ databases">
        <authorList>
            <person name="Gilroy R."/>
        </authorList>
    </citation>
    <scope>NUCLEOTIDE SEQUENCE</scope>
    <source>
        <strain evidence="3">CHK187-14744</strain>
    </source>
</reference>
<dbReference type="InterPro" id="IPR011763">
    <property type="entry name" value="COA_CT_C"/>
</dbReference>
<evidence type="ECO:0000313" key="3">
    <source>
        <dbReference type="EMBL" id="HIU02296.1"/>
    </source>
</evidence>
<dbReference type="GO" id="GO:0016740">
    <property type="term" value="F:transferase activity"/>
    <property type="evidence" value="ECO:0007669"/>
    <property type="project" value="UniProtKB-KW"/>
</dbReference>
<gene>
    <name evidence="3" type="ORF">IAB63_03475</name>
</gene>
<dbReference type="GO" id="GO:0004658">
    <property type="term" value="F:propionyl-CoA carboxylase activity"/>
    <property type="evidence" value="ECO:0007669"/>
    <property type="project" value="TreeGrafter"/>
</dbReference>
<dbReference type="SUPFAM" id="SSF52096">
    <property type="entry name" value="ClpP/crotonase"/>
    <property type="match status" value="2"/>
</dbReference>
<keyword evidence="3" id="KW-0808">Transferase</keyword>
<dbReference type="PROSITE" id="PS50980">
    <property type="entry name" value="COA_CT_NTER"/>
    <property type="match status" value="1"/>
</dbReference>
<dbReference type="InterPro" id="IPR011762">
    <property type="entry name" value="COA_CT_N"/>
</dbReference>
<evidence type="ECO:0000313" key="4">
    <source>
        <dbReference type="Proteomes" id="UP000824164"/>
    </source>
</evidence>
<accession>A0A9D1HFC4</accession>
<sequence length="483" mass="52059">MSTSSKLSARERIYRLLDDSSFVEIGAFVHARNTDFNMNSKKTPADGVITGFGRIQDQLVYVYSQDVSVLGGTVGEMHARKIRTVYELALKTGAPVVGLVDCAGMRLQEATDALNAFGELFHQQTLASGVIPQITAIFGSCGGGMALIPALTDFTVMTAEGGKLFINAPNTLDGNRAEICDTSSAVYQATESGTVDFVEATEEDALAKVRELLSLIPANNMDGSWILECEDDLNREDESLAQTLDTRYILTSIADDHKVCEVRKEYAPEMVTMFLRLNGRCTGAVANCSETTDEAGRTEAKEAVLTTAAALKAEKFIRFCDAFSIPVLTFVNVKGFKATVEEEKTMGNAAAKLIGAYAQATVPKVTVIAGDAYGSAYLAMGSRHIGADMVYAYPKARIGMMNPESAARIIYADEIGAAGDKQAFLREKTDEYDALQTSPLSAASRGYVDDIIEPAATRKRVIAAFEMLESKREGLPSKKHGTV</sequence>
<feature type="domain" description="CoA carboxyltransferase C-terminal" evidence="2">
    <location>
        <begin position="235"/>
        <end position="467"/>
    </location>
</feature>
<dbReference type="InterPro" id="IPR034733">
    <property type="entry name" value="AcCoA_carboxyl_beta"/>
</dbReference>
<evidence type="ECO:0000259" key="2">
    <source>
        <dbReference type="PROSITE" id="PS50989"/>
    </source>
</evidence>
<organism evidence="3 4">
    <name type="scientific">Candidatus Onthocola gallistercoris</name>
    <dbReference type="NCBI Taxonomy" id="2840876"/>
    <lineage>
        <taxon>Bacteria</taxon>
        <taxon>Bacillati</taxon>
        <taxon>Bacillota</taxon>
        <taxon>Bacilli</taxon>
        <taxon>Candidatus Onthocola</taxon>
    </lineage>
</organism>
<dbReference type="Proteomes" id="UP000824164">
    <property type="component" value="Unassembled WGS sequence"/>
</dbReference>
<dbReference type="AlphaFoldDB" id="A0A9D1HFC4"/>
<reference evidence="3" key="2">
    <citation type="journal article" date="2021" name="PeerJ">
        <title>Extensive microbial diversity within the chicken gut microbiome revealed by metagenomics and culture.</title>
        <authorList>
            <person name="Gilroy R."/>
            <person name="Ravi A."/>
            <person name="Getino M."/>
            <person name="Pursley I."/>
            <person name="Horton D.L."/>
            <person name="Alikhan N.F."/>
            <person name="Baker D."/>
            <person name="Gharbi K."/>
            <person name="Hall N."/>
            <person name="Watson M."/>
            <person name="Adriaenssens E.M."/>
            <person name="Foster-Nyarko E."/>
            <person name="Jarju S."/>
            <person name="Secka A."/>
            <person name="Antonio M."/>
            <person name="Oren A."/>
            <person name="Chaudhuri R.R."/>
            <person name="La Ragione R."/>
            <person name="Hildebrand F."/>
            <person name="Pallen M.J."/>
        </authorList>
    </citation>
    <scope>NUCLEOTIDE SEQUENCE</scope>
    <source>
        <strain evidence="3">CHK187-14744</strain>
    </source>
</reference>
<dbReference type="InterPro" id="IPR029045">
    <property type="entry name" value="ClpP/crotonase-like_dom_sf"/>
</dbReference>
<feature type="domain" description="CoA carboxyltransferase N-terminal" evidence="1">
    <location>
        <begin position="1"/>
        <end position="228"/>
    </location>
</feature>
<name>A0A9D1HFC4_9FIRM</name>
<comment type="caution">
    <text evidence="3">The sequence shown here is derived from an EMBL/GenBank/DDBJ whole genome shotgun (WGS) entry which is preliminary data.</text>
</comment>
<proteinExistence type="predicted"/>
<dbReference type="Pfam" id="PF01039">
    <property type="entry name" value="Carboxyl_trans"/>
    <property type="match status" value="1"/>
</dbReference>